<sequence length="44" mass="5183">QIGIMPVTGFYTSEHRHLADNYIRFCFAKKDETLDKAIEILRQL</sequence>
<protein>
    <recommendedName>
        <fullName evidence="3">Aspartate aminotransferase</fullName>
    </recommendedName>
</protein>
<name>A0A819JKC1_9BILA</name>
<organism evidence="1 2">
    <name type="scientific">Adineta steineri</name>
    <dbReference type="NCBI Taxonomy" id="433720"/>
    <lineage>
        <taxon>Eukaryota</taxon>
        <taxon>Metazoa</taxon>
        <taxon>Spiralia</taxon>
        <taxon>Gnathifera</taxon>
        <taxon>Rotifera</taxon>
        <taxon>Eurotatoria</taxon>
        <taxon>Bdelloidea</taxon>
        <taxon>Adinetida</taxon>
        <taxon>Adinetidae</taxon>
        <taxon>Adineta</taxon>
    </lineage>
</organism>
<dbReference type="Proteomes" id="UP000663881">
    <property type="component" value="Unassembled WGS sequence"/>
</dbReference>
<accession>A0A819JKC1</accession>
<evidence type="ECO:0000313" key="1">
    <source>
        <dbReference type="EMBL" id="CAF3934846.1"/>
    </source>
</evidence>
<dbReference type="Gene3D" id="3.90.1150.10">
    <property type="entry name" value="Aspartate Aminotransferase, domain 1"/>
    <property type="match status" value="1"/>
</dbReference>
<dbReference type="SUPFAM" id="SSF53383">
    <property type="entry name" value="PLP-dependent transferases"/>
    <property type="match status" value="1"/>
</dbReference>
<reference evidence="1" key="1">
    <citation type="submission" date="2021-02" db="EMBL/GenBank/DDBJ databases">
        <authorList>
            <person name="Nowell W R."/>
        </authorList>
    </citation>
    <scope>NUCLEOTIDE SEQUENCE</scope>
</reference>
<evidence type="ECO:0000313" key="2">
    <source>
        <dbReference type="Proteomes" id="UP000663881"/>
    </source>
</evidence>
<gene>
    <name evidence="1" type="ORF">OKA104_LOCUS26035</name>
</gene>
<feature type="non-terminal residue" evidence="1">
    <location>
        <position position="1"/>
    </location>
</feature>
<dbReference type="InterPro" id="IPR015422">
    <property type="entry name" value="PyrdxlP-dep_Trfase_small"/>
</dbReference>
<dbReference type="InterPro" id="IPR015424">
    <property type="entry name" value="PyrdxlP-dep_Trfase"/>
</dbReference>
<proteinExistence type="predicted"/>
<dbReference type="EMBL" id="CAJOAY010002242">
    <property type="protein sequence ID" value="CAF3934846.1"/>
    <property type="molecule type" value="Genomic_DNA"/>
</dbReference>
<dbReference type="AlphaFoldDB" id="A0A819JKC1"/>
<evidence type="ECO:0008006" key="3">
    <source>
        <dbReference type="Google" id="ProtNLM"/>
    </source>
</evidence>
<comment type="caution">
    <text evidence="1">The sequence shown here is derived from an EMBL/GenBank/DDBJ whole genome shotgun (WGS) entry which is preliminary data.</text>
</comment>